<dbReference type="Proteomes" id="UP000191672">
    <property type="component" value="Unassembled WGS sequence"/>
</dbReference>
<keyword evidence="6" id="KW-1185">Reference proteome</keyword>
<evidence type="ECO:0000256" key="2">
    <source>
        <dbReference type="SAM" id="MobiDB-lite"/>
    </source>
</evidence>
<dbReference type="EMBL" id="MDYN01000031">
    <property type="protein sequence ID" value="OQD80794.1"/>
    <property type="molecule type" value="Genomic_DNA"/>
</dbReference>
<feature type="compositionally biased region" description="Basic and acidic residues" evidence="2">
    <location>
        <begin position="276"/>
        <end position="287"/>
    </location>
</feature>
<feature type="region of interest" description="Disordered" evidence="2">
    <location>
        <begin position="454"/>
        <end position="504"/>
    </location>
</feature>
<dbReference type="PROSITE" id="PS50026">
    <property type="entry name" value="EGF_3"/>
    <property type="match status" value="1"/>
</dbReference>
<dbReference type="PANTHER" id="PTHR17178">
    <property type="entry name" value="SECRETORY GRANULE PROTEOGLYCAN CORE PROTEIN"/>
    <property type="match status" value="1"/>
</dbReference>
<feature type="domain" description="EGF-like" evidence="4">
    <location>
        <begin position="581"/>
        <end position="618"/>
    </location>
</feature>
<dbReference type="PROSITE" id="PS00022">
    <property type="entry name" value="EGF_1"/>
    <property type="match status" value="1"/>
</dbReference>
<evidence type="ECO:0000313" key="5">
    <source>
        <dbReference type="EMBL" id="OQD80794.1"/>
    </source>
</evidence>
<name>A0A1V6PUS8_9EURO</name>
<feature type="compositionally biased region" description="Pro residues" evidence="2">
    <location>
        <begin position="81"/>
        <end position="92"/>
    </location>
</feature>
<proteinExistence type="predicted"/>
<dbReference type="PANTHER" id="PTHR17178:SF0">
    <property type="entry name" value="SERGLYCIN"/>
    <property type="match status" value="1"/>
</dbReference>
<sequence length="862" mass="91610">MSAPTSGPGPRPSGDIDRKGSVKHARQLLEAGVRPERASPSNQMGQQPLPRDISHRTQWPLPDSGLPPNPINHHPRYLLPQGPPPQRPPRPSEMPSRQSQMPSPSIYSERDGQDTETSLNAAPRPPRSFSQLQPLPPLQPRRPMKVEPPVSPTSTVDMTPRISIATDDLFRQSTASSSASIPDMPPFPPPVPPLEPHGSQDTFQRTAGLVTPLNARRPPQAPLGVAPIPEDLPDPRFTKSSFASSRAIPSSWGSGPPESEILGAYLDVESDEDADEPHPSPKEEDATLVRSASLGKRGKPTMRTITKSNPASVVSLPDAQPTPKENSNKATFAGASTGVGAVAAANQMLHPPSNLRKASTSTASSDSLKGIDPEKPPFTQRYQHNSTYSAALKKEIEVFGGDLPRAAPTMSDKRPGGRKPPALNMGALRDAEARGSLSSLSDLIRRATKLASNLDHGRTASRNDLAAGDEAGPKTAMRNGEKRRRNSGSLSDILASFPPPGLQTPEGRGSWPIFFGRSNLRNVEQLHSNDDDPNAPKRKNTCCGMPRKIFVILCIVIFIVVILAILLPVFLVAVPREKANKDAACANINPCKNGGISVSSGSECSCVCSNGYTGSQCTVENDGSCTTHAIQSGDSTKNATMGSSLADLFDESKKKFDITLDAYTIMALFSMRNVSCKTENALVAFSEVETTNSISNSRRSLDLLADSIPSEKNHASPSIVTSGPTTVLAPRAEATVNGILYEDAAPSVSATKPDHVSDPAATATATKISFQPSSTAEASAAVSTATATAVPANVLEFSRVAVLYILQKTGSLNSAMVSGDHIEEYLTDSYSNSTHPAMKEGAFTIDFENLTITLPNSTATAE</sequence>
<organism evidence="5 6">
    <name type="scientific">Penicillium antarcticum</name>
    <dbReference type="NCBI Taxonomy" id="416450"/>
    <lineage>
        <taxon>Eukaryota</taxon>
        <taxon>Fungi</taxon>
        <taxon>Dikarya</taxon>
        <taxon>Ascomycota</taxon>
        <taxon>Pezizomycotina</taxon>
        <taxon>Eurotiomycetes</taxon>
        <taxon>Eurotiomycetidae</taxon>
        <taxon>Eurotiales</taxon>
        <taxon>Aspergillaceae</taxon>
        <taxon>Penicillium</taxon>
    </lineage>
</organism>
<feature type="compositionally biased region" description="Pro residues" evidence="2">
    <location>
        <begin position="183"/>
        <end position="195"/>
    </location>
</feature>
<feature type="region of interest" description="Disordered" evidence="2">
    <location>
        <begin position="403"/>
        <end position="430"/>
    </location>
</feature>
<keyword evidence="1" id="KW-1015">Disulfide bond</keyword>
<feature type="compositionally biased region" description="Polar residues" evidence="2">
    <location>
        <begin position="171"/>
        <end position="180"/>
    </location>
</feature>
<evidence type="ECO:0000313" key="6">
    <source>
        <dbReference type="Proteomes" id="UP000191672"/>
    </source>
</evidence>
<evidence type="ECO:0000256" key="1">
    <source>
        <dbReference type="PROSITE-ProRule" id="PRU00076"/>
    </source>
</evidence>
<dbReference type="Gene3D" id="2.10.25.10">
    <property type="entry name" value="Laminin"/>
    <property type="match status" value="1"/>
</dbReference>
<keyword evidence="3" id="KW-1133">Transmembrane helix</keyword>
<evidence type="ECO:0000256" key="3">
    <source>
        <dbReference type="SAM" id="Phobius"/>
    </source>
</evidence>
<protein>
    <recommendedName>
        <fullName evidence="4">EGF-like domain-containing protein</fullName>
    </recommendedName>
</protein>
<keyword evidence="1" id="KW-0245">EGF-like domain</keyword>
<dbReference type="STRING" id="416450.A0A1V6PUS8"/>
<accession>A0A1V6PUS8</accession>
<dbReference type="CDD" id="cd00054">
    <property type="entry name" value="EGF_CA"/>
    <property type="match status" value="1"/>
</dbReference>
<feature type="compositionally biased region" description="Low complexity" evidence="2">
    <location>
        <begin position="330"/>
        <end position="345"/>
    </location>
</feature>
<feature type="transmembrane region" description="Helical" evidence="3">
    <location>
        <begin position="549"/>
        <end position="574"/>
    </location>
</feature>
<dbReference type="PROSITE" id="PS01186">
    <property type="entry name" value="EGF_2"/>
    <property type="match status" value="1"/>
</dbReference>
<gene>
    <name evidence="5" type="ORF">PENANT_c031G11808</name>
</gene>
<feature type="disulfide bond" evidence="1">
    <location>
        <begin position="608"/>
        <end position="617"/>
    </location>
</feature>
<comment type="caution">
    <text evidence="1">Lacks conserved residue(s) required for the propagation of feature annotation.</text>
</comment>
<dbReference type="InterPro" id="IPR000742">
    <property type="entry name" value="EGF"/>
</dbReference>
<keyword evidence="3" id="KW-0472">Membrane</keyword>
<feature type="compositionally biased region" description="Low complexity" evidence="2">
    <location>
        <begin position="240"/>
        <end position="260"/>
    </location>
</feature>
<feature type="region of interest" description="Disordered" evidence="2">
    <location>
        <begin position="1"/>
        <end position="383"/>
    </location>
</feature>
<evidence type="ECO:0000259" key="4">
    <source>
        <dbReference type="PROSITE" id="PS50026"/>
    </source>
</evidence>
<feature type="compositionally biased region" description="Polar residues" evidence="2">
    <location>
        <begin position="356"/>
        <end position="367"/>
    </location>
</feature>
<dbReference type="OrthoDB" id="283575at2759"/>
<keyword evidence="3" id="KW-0812">Transmembrane</keyword>
<feature type="compositionally biased region" description="Low complexity" evidence="2">
    <location>
        <begin position="93"/>
        <end position="105"/>
    </location>
</feature>
<dbReference type="AlphaFoldDB" id="A0A1V6PUS8"/>
<feature type="compositionally biased region" description="Polar residues" evidence="2">
    <location>
        <begin position="303"/>
        <end position="312"/>
    </location>
</feature>
<comment type="caution">
    <text evidence="5">The sequence shown here is derived from an EMBL/GenBank/DDBJ whole genome shotgun (WGS) entry which is preliminary data.</text>
</comment>
<reference evidence="6" key="1">
    <citation type="journal article" date="2017" name="Nat. Microbiol.">
        <title>Global analysis of biosynthetic gene clusters reveals vast potential of secondary metabolite production in Penicillium species.</title>
        <authorList>
            <person name="Nielsen J.C."/>
            <person name="Grijseels S."/>
            <person name="Prigent S."/>
            <person name="Ji B."/>
            <person name="Dainat J."/>
            <person name="Nielsen K.F."/>
            <person name="Frisvad J.C."/>
            <person name="Workman M."/>
            <person name="Nielsen J."/>
        </authorList>
    </citation>
    <scope>NUCLEOTIDE SEQUENCE [LARGE SCALE GENOMIC DNA]</scope>
    <source>
        <strain evidence="6">IBT 31811</strain>
    </source>
</reference>